<dbReference type="SUPFAM" id="SSF55729">
    <property type="entry name" value="Acyl-CoA N-acyltransferases (Nat)"/>
    <property type="match status" value="1"/>
</dbReference>
<dbReference type="GO" id="GO:0016746">
    <property type="term" value="F:acyltransferase activity"/>
    <property type="evidence" value="ECO:0007669"/>
    <property type="project" value="UniProtKB-KW"/>
</dbReference>
<evidence type="ECO:0000313" key="4">
    <source>
        <dbReference type="EMBL" id="MEJ8474739.1"/>
    </source>
</evidence>
<dbReference type="PANTHER" id="PTHR43877:SF1">
    <property type="entry name" value="ACETYLTRANSFERASE"/>
    <property type="match status" value="1"/>
</dbReference>
<gene>
    <name evidence="4" type="ORF">V6575_11640</name>
</gene>
<comment type="caution">
    <text evidence="4">The sequence shown here is derived from an EMBL/GenBank/DDBJ whole genome shotgun (WGS) entry which is preliminary data.</text>
</comment>
<dbReference type="InterPro" id="IPR050832">
    <property type="entry name" value="Bact_Acetyltransf"/>
</dbReference>
<evidence type="ECO:0000313" key="5">
    <source>
        <dbReference type="Proteomes" id="UP001385499"/>
    </source>
</evidence>
<keyword evidence="5" id="KW-1185">Reference proteome</keyword>
<reference evidence="4 5" key="1">
    <citation type="submission" date="2024-02" db="EMBL/GenBank/DDBJ databases">
        <title>Roseibium algae sp. nov., isolated from marine alga (Grateloupia sp.), showing potential in myo-inositol conversion.</title>
        <authorList>
            <person name="Wang Y."/>
        </authorList>
    </citation>
    <scope>NUCLEOTIDE SEQUENCE [LARGE SCALE GENOMIC DNA]</scope>
    <source>
        <strain evidence="4 5">H3510</strain>
    </source>
</reference>
<dbReference type="Proteomes" id="UP001385499">
    <property type="component" value="Unassembled WGS sequence"/>
</dbReference>
<accession>A0ABU8TKP2</accession>
<evidence type="ECO:0000256" key="1">
    <source>
        <dbReference type="ARBA" id="ARBA00022679"/>
    </source>
</evidence>
<dbReference type="InterPro" id="IPR016181">
    <property type="entry name" value="Acyl_CoA_acyltransferase"/>
</dbReference>
<dbReference type="Pfam" id="PF13673">
    <property type="entry name" value="Acetyltransf_10"/>
    <property type="match status" value="1"/>
</dbReference>
<evidence type="ECO:0000256" key="2">
    <source>
        <dbReference type="ARBA" id="ARBA00023315"/>
    </source>
</evidence>
<feature type="domain" description="N-acetyltransferase" evidence="3">
    <location>
        <begin position="3"/>
        <end position="163"/>
    </location>
</feature>
<dbReference type="Gene3D" id="3.40.630.30">
    <property type="match status" value="1"/>
</dbReference>
<organism evidence="4 5">
    <name type="scientific">Roseibium algae</name>
    <dbReference type="NCBI Taxonomy" id="3123038"/>
    <lineage>
        <taxon>Bacteria</taxon>
        <taxon>Pseudomonadati</taxon>
        <taxon>Pseudomonadota</taxon>
        <taxon>Alphaproteobacteria</taxon>
        <taxon>Hyphomicrobiales</taxon>
        <taxon>Stappiaceae</taxon>
        <taxon>Roseibium</taxon>
    </lineage>
</organism>
<dbReference type="EMBL" id="JBAKIA010000006">
    <property type="protein sequence ID" value="MEJ8474739.1"/>
    <property type="molecule type" value="Genomic_DNA"/>
</dbReference>
<proteinExistence type="predicted"/>
<dbReference type="PANTHER" id="PTHR43877">
    <property type="entry name" value="AMINOALKYLPHOSPHONATE N-ACETYLTRANSFERASE-RELATED-RELATED"/>
    <property type="match status" value="1"/>
</dbReference>
<keyword evidence="1 4" id="KW-0808">Transferase</keyword>
<dbReference type="CDD" id="cd04301">
    <property type="entry name" value="NAT_SF"/>
    <property type="match status" value="1"/>
</dbReference>
<evidence type="ECO:0000259" key="3">
    <source>
        <dbReference type="PROSITE" id="PS51186"/>
    </source>
</evidence>
<protein>
    <submittedName>
        <fullName evidence="4">GNAT family N-acetyltransferase</fullName>
        <ecNumber evidence="4">2.3.1.-</ecNumber>
    </submittedName>
</protein>
<dbReference type="PROSITE" id="PS51186">
    <property type="entry name" value="GNAT"/>
    <property type="match status" value="1"/>
</dbReference>
<dbReference type="EC" id="2.3.1.-" evidence="4"/>
<dbReference type="InterPro" id="IPR000182">
    <property type="entry name" value="GNAT_dom"/>
</dbReference>
<sequence>MSIQVRRAVAGEAEAMTDLCLRSKQSNGYDDDFMALCVDELSVTSERVSKEFFIVAEHDSSALAGCASLAVKAGREGGEVKTFFVDPEWKRQGVGSLLWAEVVAQALSMKLEKLYLDADPSAVPFYQNLGFQTVGESPSGSIPGRVIPHMILTGDALMQVEKQ</sequence>
<keyword evidence="2 4" id="KW-0012">Acyltransferase</keyword>
<dbReference type="RefSeq" id="WP_340274504.1">
    <property type="nucleotide sequence ID" value="NZ_JBAKIA010000006.1"/>
</dbReference>
<name>A0ABU8TKP2_9HYPH</name>